<dbReference type="GO" id="GO:0005739">
    <property type="term" value="C:mitochondrion"/>
    <property type="evidence" value="ECO:0007669"/>
    <property type="project" value="UniProtKB-SubCell"/>
</dbReference>
<evidence type="ECO:0000256" key="5">
    <source>
        <dbReference type="ARBA" id="ARBA00031395"/>
    </source>
</evidence>
<evidence type="ECO:0000313" key="12">
    <source>
        <dbReference type="Proteomes" id="UP000076420"/>
    </source>
</evidence>
<dbReference type="KEGG" id="bgt:106075530"/>
<dbReference type="Gene3D" id="4.10.1250.10">
    <property type="entry name" value="Aminomethyltransferase fragment"/>
    <property type="match status" value="1"/>
</dbReference>
<dbReference type="AlphaFoldDB" id="A0A2C9LRH1"/>
<dbReference type="VEuPathDB" id="VectorBase:BGLB034135"/>
<dbReference type="VEuPathDB" id="VectorBase:BGLAX_046628"/>
<sequence>MRTTSLYNNHIDKKAKIAEFAEYLMPLYYSDTGALQEHLWTRQHASIFDVSHMMQVVIKNKNTAEILEKITPSIFMEAQYHKPKYTMLLNKEGGIVDDCIITKISNDEFHIVINASRIKEDINLLKNHFDNSIQIKDESLVALQGPLAIEAIKQVIPNFNLEKQFTSSFFQFMDNEIFISRVGYTGEDGVEISVPHKNSVALWEKILTNSQIKPAGLAARNSLRIEAGYPLYGSDINENMSPIEANLKWVVKNKSCYGAEKIYEQMQNGTLKKRMTFIMKDQKMPRGHNRIMDEDNNIIGEVTSAAFLPTQNLTAGQAFVKSSLKEGDA</sequence>
<keyword evidence="4 8" id="KW-0808">Transferase</keyword>
<feature type="domain" description="Aminomethyltransferase C-terminal" evidence="10">
    <location>
        <begin position="272"/>
        <end position="327"/>
    </location>
</feature>
<dbReference type="SUPFAM" id="SSF101790">
    <property type="entry name" value="Aminomethyltransferase beta-barrel domain"/>
    <property type="match status" value="1"/>
</dbReference>
<dbReference type="GO" id="GO:0005960">
    <property type="term" value="C:glycine cleavage complex"/>
    <property type="evidence" value="ECO:0007669"/>
    <property type="project" value="InterPro"/>
</dbReference>
<dbReference type="GO" id="GO:0004047">
    <property type="term" value="F:aminomethyltransferase activity"/>
    <property type="evidence" value="ECO:0007669"/>
    <property type="project" value="UniProtKB-EC"/>
</dbReference>
<evidence type="ECO:0000259" key="10">
    <source>
        <dbReference type="Pfam" id="PF08669"/>
    </source>
</evidence>
<comment type="catalytic activity">
    <reaction evidence="6 8">
        <text>N(6)-[(R)-S(8)-aminomethyldihydrolipoyl]-L-lysyl-[protein] + (6S)-5,6,7,8-tetrahydrofolate = N(6)-[(R)-dihydrolipoyl]-L-lysyl-[protein] + (6R)-5,10-methylene-5,6,7,8-tetrahydrofolate + NH4(+)</text>
        <dbReference type="Rhea" id="RHEA:16945"/>
        <dbReference type="Rhea" id="RHEA-COMP:10475"/>
        <dbReference type="Rhea" id="RHEA-COMP:10492"/>
        <dbReference type="ChEBI" id="CHEBI:15636"/>
        <dbReference type="ChEBI" id="CHEBI:28938"/>
        <dbReference type="ChEBI" id="CHEBI:57453"/>
        <dbReference type="ChEBI" id="CHEBI:83100"/>
        <dbReference type="ChEBI" id="CHEBI:83143"/>
        <dbReference type="EC" id="2.1.2.10"/>
    </reaction>
</comment>
<keyword evidence="3 8" id="KW-0032">Aminotransferase</keyword>
<feature type="domain" description="GCVT N-terminal" evidence="9">
    <location>
        <begin position="6"/>
        <end position="254"/>
    </location>
</feature>
<gene>
    <name evidence="11" type="primary">106075530</name>
</gene>
<evidence type="ECO:0000259" key="9">
    <source>
        <dbReference type="Pfam" id="PF01571"/>
    </source>
</evidence>
<dbReference type="Proteomes" id="UP000076420">
    <property type="component" value="Unassembled WGS sequence"/>
</dbReference>
<dbReference type="GO" id="GO:0008483">
    <property type="term" value="F:transaminase activity"/>
    <property type="evidence" value="ECO:0007669"/>
    <property type="project" value="UniProtKB-KW"/>
</dbReference>
<comment type="subunit">
    <text evidence="8">The glycine cleavage system is composed of four proteins: P, T, L and H.</text>
</comment>
<dbReference type="Pfam" id="PF01571">
    <property type="entry name" value="GCV_T"/>
    <property type="match status" value="1"/>
</dbReference>
<evidence type="ECO:0000256" key="1">
    <source>
        <dbReference type="ARBA" id="ARBA00008609"/>
    </source>
</evidence>
<dbReference type="NCBIfam" id="TIGR00528">
    <property type="entry name" value="gcvT"/>
    <property type="match status" value="1"/>
</dbReference>
<evidence type="ECO:0000256" key="8">
    <source>
        <dbReference type="RuleBase" id="RU003981"/>
    </source>
</evidence>
<keyword evidence="8" id="KW-0496">Mitochondrion</keyword>
<accession>A0A2C9LRH1</accession>
<evidence type="ECO:0000256" key="3">
    <source>
        <dbReference type="ARBA" id="ARBA00022576"/>
    </source>
</evidence>
<organism evidence="11 12">
    <name type="scientific">Biomphalaria glabrata</name>
    <name type="common">Bloodfluke planorb</name>
    <name type="synonym">Freshwater snail</name>
    <dbReference type="NCBI Taxonomy" id="6526"/>
    <lineage>
        <taxon>Eukaryota</taxon>
        <taxon>Metazoa</taxon>
        <taxon>Spiralia</taxon>
        <taxon>Lophotrochozoa</taxon>
        <taxon>Mollusca</taxon>
        <taxon>Gastropoda</taxon>
        <taxon>Heterobranchia</taxon>
        <taxon>Euthyneura</taxon>
        <taxon>Panpulmonata</taxon>
        <taxon>Hygrophila</taxon>
        <taxon>Lymnaeoidea</taxon>
        <taxon>Planorbidae</taxon>
        <taxon>Biomphalaria</taxon>
    </lineage>
</organism>
<comment type="similarity">
    <text evidence="1 8">Belongs to the GcvT family.</text>
</comment>
<comment type="function">
    <text evidence="8">The glycine cleavage system catalyzes the degradation of glycine.</text>
</comment>
<dbReference type="InterPro" id="IPR006223">
    <property type="entry name" value="GcvT"/>
</dbReference>
<evidence type="ECO:0000256" key="4">
    <source>
        <dbReference type="ARBA" id="ARBA00022679"/>
    </source>
</evidence>
<dbReference type="InterPro" id="IPR006222">
    <property type="entry name" value="GCVT_N"/>
</dbReference>
<evidence type="ECO:0000256" key="7">
    <source>
        <dbReference type="PIRSR" id="PIRSR006487-1"/>
    </source>
</evidence>
<dbReference type="STRING" id="6526.A0A2C9LRH1"/>
<dbReference type="EC" id="2.1.2.10" evidence="2 8"/>
<dbReference type="InterPro" id="IPR029043">
    <property type="entry name" value="GcvT/YgfZ_C"/>
</dbReference>
<dbReference type="PANTHER" id="PTHR43757:SF2">
    <property type="entry name" value="AMINOMETHYLTRANSFERASE, MITOCHONDRIAL"/>
    <property type="match status" value="1"/>
</dbReference>
<keyword evidence="8" id="KW-0809">Transit peptide</keyword>
<dbReference type="Pfam" id="PF08669">
    <property type="entry name" value="GCV_T_C"/>
    <property type="match status" value="1"/>
</dbReference>
<comment type="subcellular location">
    <subcellularLocation>
        <location evidence="8">Mitochondrion</location>
    </subcellularLocation>
</comment>
<dbReference type="InterPro" id="IPR028896">
    <property type="entry name" value="GcvT/YgfZ/DmdA"/>
</dbReference>
<dbReference type="Gene3D" id="2.40.30.110">
    <property type="entry name" value="Aminomethyltransferase beta-barrel domains"/>
    <property type="match status" value="1"/>
</dbReference>
<feature type="binding site" evidence="7">
    <location>
        <position position="191"/>
    </location>
    <ligand>
        <name>substrate</name>
    </ligand>
</feature>
<name>A0A2C9LRH1_BIOGL</name>
<dbReference type="Gene3D" id="3.30.1360.120">
    <property type="entry name" value="Probable tRNA modification gtpase trme, domain 1"/>
    <property type="match status" value="1"/>
</dbReference>
<dbReference type="PIRSF" id="PIRSF006487">
    <property type="entry name" value="GcvT"/>
    <property type="match status" value="1"/>
</dbReference>
<dbReference type="EnsemblMetazoa" id="BGLB034135-RA">
    <property type="protein sequence ID" value="BGLB034135-PA"/>
    <property type="gene ID" value="BGLB034135"/>
</dbReference>
<dbReference type="InterPro" id="IPR027266">
    <property type="entry name" value="TrmE/GcvT-like"/>
</dbReference>
<reference evidence="11" key="1">
    <citation type="submission" date="2020-05" db="UniProtKB">
        <authorList>
            <consortium name="EnsemblMetazoa"/>
        </authorList>
    </citation>
    <scope>IDENTIFICATION</scope>
    <source>
        <strain evidence="11">BB02</strain>
    </source>
</reference>
<protein>
    <recommendedName>
        <fullName evidence="2 8">Aminomethyltransferase</fullName>
        <ecNumber evidence="2 8">2.1.2.10</ecNumber>
    </recommendedName>
    <alternativeName>
        <fullName evidence="5 8">Glycine cleavage system T protein</fullName>
    </alternativeName>
</protein>
<evidence type="ECO:0000313" key="11">
    <source>
        <dbReference type="EnsemblMetazoa" id="BGLB034135-PA"/>
    </source>
</evidence>
<dbReference type="PANTHER" id="PTHR43757">
    <property type="entry name" value="AMINOMETHYLTRANSFERASE"/>
    <property type="match status" value="1"/>
</dbReference>
<dbReference type="InterPro" id="IPR013977">
    <property type="entry name" value="GcvT_C"/>
</dbReference>
<evidence type="ECO:0000256" key="6">
    <source>
        <dbReference type="ARBA" id="ARBA00047665"/>
    </source>
</evidence>
<evidence type="ECO:0000256" key="2">
    <source>
        <dbReference type="ARBA" id="ARBA00012616"/>
    </source>
</evidence>
<dbReference type="Gene3D" id="3.30.70.1400">
    <property type="entry name" value="Aminomethyltransferase beta-barrel domains"/>
    <property type="match status" value="1"/>
</dbReference>
<proteinExistence type="inferred from homology"/>
<dbReference type="SUPFAM" id="SSF103025">
    <property type="entry name" value="Folate-binding domain"/>
    <property type="match status" value="1"/>
</dbReference>
<dbReference type="GO" id="GO:0006546">
    <property type="term" value="P:glycine catabolic process"/>
    <property type="evidence" value="ECO:0007669"/>
    <property type="project" value="InterPro"/>
</dbReference>